<evidence type="ECO:0000259" key="10">
    <source>
        <dbReference type="Pfam" id="PF02771"/>
    </source>
</evidence>
<dbReference type="InterPro" id="IPR037069">
    <property type="entry name" value="AcylCoA_DH/ox_N_sf"/>
</dbReference>
<dbReference type="InterPro" id="IPR036250">
    <property type="entry name" value="AcylCo_DH-like_C"/>
</dbReference>
<evidence type="ECO:0000256" key="5">
    <source>
        <dbReference type="ARBA" id="ARBA00022827"/>
    </source>
</evidence>
<name>A0ABU0F554_9PSEU</name>
<feature type="domain" description="Acyl-CoA dehydrogenase/oxidase C-terminal" evidence="8">
    <location>
        <begin position="248"/>
        <end position="399"/>
    </location>
</feature>
<accession>A0ABU0F554</accession>
<keyword evidence="12" id="KW-1185">Reference proteome</keyword>
<dbReference type="Pfam" id="PF02771">
    <property type="entry name" value="Acyl-CoA_dh_N"/>
    <property type="match status" value="1"/>
</dbReference>
<dbReference type="GO" id="GO:0070991">
    <property type="term" value="F:medium-chain fatty acyl-CoA dehydrogenase activity"/>
    <property type="evidence" value="ECO:0007669"/>
    <property type="project" value="UniProtKB-EC"/>
</dbReference>
<dbReference type="Gene3D" id="2.40.110.10">
    <property type="entry name" value="Butyryl-CoA Dehydrogenase, subunit A, domain 2"/>
    <property type="match status" value="1"/>
</dbReference>
<keyword evidence="5 7" id="KW-0274">FAD</keyword>
<comment type="subunit">
    <text evidence="3">Homodimer.</text>
</comment>
<dbReference type="EC" id="1.3.8.7" evidence="11"/>
<comment type="cofactor">
    <cofactor evidence="1 7">
        <name>FAD</name>
        <dbReference type="ChEBI" id="CHEBI:57692"/>
    </cofactor>
</comment>
<evidence type="ECO:0000256" key="1">
    <source>
        <dbReference type="ARBA" id="ARBA00001974"/>
    </source>
</evidence>
<dbReference type="InterPro" id="IPR046373">
    <property type="entry name" value="Acyl-CoA_Oxase/DH_mid-dom_sf"/>
</dbReference>
<dbReference type="Proteomes" id="UP001229651">
    <property type="component" value="Unassembled WGS sequence"/>
</dbReference>
<dbReference type="InterPro" id="IPR013786">
    <property type="entry name" value="AcylCoA_DH/ox_N"/>
</dbReference>
<dbReference type="PANTHER" id="PTHR48083:SF13">
    <property type="entry name" value="ACYL-COA DEHYDROGENASE FAMILY MEMBER 11"/>
    <property type="match status" value="1"/>
</dbReference>
<gene>
    <name evidence="11" type="ORF">FB470_006670</name>
</gene>
<comment type="similarity">
    <text evidence="2 7">Belongs to the acyl-CoA dehydrogenase family.</text>
</comment>
<dbReference type="PANTHER" id="PTHR48083">
    <property type="entry name" value="MEDIUM-CHAIN SPECIFIC ACYL-COA DEHYDROGENASE, MITOCHONDRIAL-RELATED"/>
    <property type="match status" value="1"/>
</dbReference>
<dbReference type="InterPro" id="IPR009075">
    <property type="entry name" value="AcylCo_DH/oxidase_C"/>
</dbReference>
<proteinExistence type="inferred from homology"/>
<evidence type="ECO:0000313" key="12">
    <source>
        <dbReference type="Proteomes" id="UP001229651"/>
    </source>
</evidence>
<dbReference type="EMBL" id="JAUSUT010000001">
    <property type="protein sequence ID" value="MDQ0382676.1"/>
    <property type="molecule type" value="Genomic_DNA"/>
</dbReference>
<dbReference type="InterPro" id="IPR006091">
    <property type="entry name" value="Acyl-CoA_Oxase/DH_mid-dom"/>
</dbReference>
<dbReference type="Pfam" id="PF02770">
    <property type="entry name" value="Acyl-CoA_dh_M"/>
    <property type="match status" value="1"/>
</dbReference>
<sequence>MVFDFSVEPEFQTKLDWAARFVAEEVEPLDLLFPHSGDPFDVHNQKSRAILRPLRERVKEQGLWACHLGPELGGHGYGQVKLALLNEILGRSLWAPTVFGTAAPDTGNAEILAMFGTNEQKKQYLQPLLDGDLVSAFSMTEPQAGADPKEFVCRAWQEGDEWVIDGEKWFSSNARYASFLIVMAVTDPEAAPHRRMSMFIVPAETPGVEIVRNVATMGERSSLDEGSHAYIRYNQVRVPADAMLGRPGGGFAVAQARLGGGRIHHAMRTVGKCQRALDMMVERAVSRRTQGRRLGDTQAVQAFIADSSIELTQLRLLVLYTAWTIDTQPHGSARSLIASSKVAMAKVYHDIIHRAIQIHGALGTTGELPLAGWWQHVPVMGLADGPTEVHRFTVAKGLLKTAEPADGLFPSEHIPPKLEAARKRYAHILEDVPAPAGEN</sequence>
<evidence type="ECO:0000259" key="9">
    <source>
        <dbReference type="Pfam" id="PF02770"/>
    </source>
</evidence>
<organism evidence="11 12">
    <name type="scientific">Amycolatopsis thermophila</name>
    <dbReference type="NCBI Taxonomy" id="206084"/>
    <lineage>
        <taxon>Bacteria</taxon>
        <taxon>Bacillati</taxon>
        <taxon>Actinomycetota</taxon>
        <taxon>Actinomycetes</taxon>
        <taxon>Pseudonocardiales</taxon>
        <taxon>Pseudonocardiaceae</taxon>
        <taxon>Amycolatopsis</taxon>
    </lineage>
</organism>
<dbReference type="Gene3D" id="1.20.140.10">
    <property type="entry name" value="Butyryl-CoA Dehydrogenase, subunit A, domain 3"/>
    <property type="match status" value="1"/>
</dbReference>
<dbReference type="InterPro" id="IPR050741">
    <property type="entry name" value="Acyl-CoA_dehydrogenase"/>
</dbReference>
<dbReference type="SUPFAM" id="SSF47203">
    <property type="entry name" value="Acyl-CoA dehydrogenase C-terminal domain-like"/>
    <property type="match status" value="1"/>
</dbReference>
<keyword evidence="6 7" id="KW-0560">Oxidoreductase</keyword>
<evidence type="ECO:0000259" key="8">
    <source>
        <dbReference type="Pfam" id="PF00441"/>
    </source>
</evidence>
<evidence type="ECO:0000256" key="6">
    <source>
        <dbReference type="ARBA" id="ARBA00023002"/>
    </source>
</evidence>
<feature type="domain" description="Acyl-CoA dehydrogenase/oxidase N-terminal" evidence="10">
    <location>
        <begin position="16"/>
        <end position="132"/>
    </location>
</feature>
<dbReference type="InterPro" id="IPR009100">
    <property type="entry name" value="AcylCoA_DH/oxidase_NM_dom_sf"/>
</dbReference>
<protein>
    <submittedName>
        <fullName evidence="11">Acyl-CoA dehydrogenase</fullName>
        <ecNumber evidence="11">1.3.8.7</ecNumber>
    </submittedName>
</protein>
<dbReference type="SUPFAM" id="SSF56645">
    <property type="entry name" value="Acyl-CoA dehydrogenase NM domain-like"/>
    <property type="match status" value="1"/>
</dbReference>
<dbReference type="Pfam" id="PF00441">
    <property type="entry name" value="Acyl-CoA_dh_1"/>
    <property type="match status" value="1"/>
</dbReference>
<keyword evidence="4 7" id="KW-0285">Flavoprotein</keyword>
<comment type="caution">
    <text evidence="11">The sequence shown here is derived from an EMBL/GenBank/DDBJ whole genome shotgun (WGS) entry which is preliminary data.</text>
</comment>
<dbReference type="Gene3D" id="1.10.540.10">
    <property type="entry name" value="Acyl-CoA dehydrogenase/oxidase, N-terminal domain"/>
    <property type="match status" value="1"/>
</dbReference>
<evidence type="ECO:0000256" key="2">
    <source>
        <dbReference type="ARBA" id="ARBA00009347"/>
    </source>
</evidence>
<evidence type="ECO:0000256" key="4">
    <source>
        <dbReference type="ARBA" id="ARBA00022630"/>
    </source>
</evidence>
<feature type="domain" description="Acyl-CoA oxidase/dehydrogenase middle" evidence="9">
    <location>
        <begin position="136"/>
        <end position="221"/>
    </location>
</feature>
<reference evidence="11 12" key="1">
    <citation type="submission" date="2023-07" db="EMBL/GenBank/DDBJ databases">
        <title>Sequencing the genomes of 1000 actinobacteria strains.</title>
        <authorList>
            <person name="Klenk H.-P."/>
        </authorList>
    </citation>
    <scope>NUCLEOTIDE SEQUENCE [LARGE SCALE GENOMIC DNA]</scope>
    <source>
        <strain evidence="11 12">DSM 45805</strain>
    </source>
</reference>
<evidence type="ECO:0000256" key="3">
    <source>
        <dbReference type="ARBA" id="ARBA00011738"/>
    </source>
</evidence>
<evidence type="ECO:0000313" key="11">
    <source>
        <dbReference type="EMBL" id="MDQ0382676.1"/>
    </source>
</evidence>
<evidence type="ECO:0000256" key="7">
    <source>
        <dbReference type="RuleBase" id="RU362125"/>
    </source>
</evidence>